<dbReference type="SUPFAM" id="SSF101116">
    <property type="entry name" value="Flagellar export chaperone FliS"/>
    <property type="match status" value="1"/>
</dbReference>
<reference evidence="7" key="1">
    <citation type="submission" date="2014-12" db="EMBL/GenBank/DDBJ databases">
        <title>The draft genome of the Tatumella morbirosei type strain, LMG23360T isolated from pineapple rot.</title>
        <authorList>
            <person name="Smits T.H."/>
            <person name="Palmer M."/>
            <person name="Venter S.N."/>
            <person name="Duffy B."/>
            <person name="Steenkamp E.T."/>
            <person name="Chan W.Y."/>
            <person name="Coutinho T.A."/>
            <person name="Coetzee M.P."/>
            <person name="De Maayer P."/>
        </authorList>
    </citation>
    <scope>NUCLEOTIDE SEQUENCE [LARGE SCALE GENOMIC DNA]</scope>
    <source>
        <strain evidence="7">LMG 23360</strain>
    </source>
</reference>
<sequence length="135" mass="14340">MNTMTGANAYARVSVESAVLSAGQAQLTTLLFDGALSALACAKLCIGNGDIAARGRHLSKAMDIIDNGLKRPLLDWPEDPLAQQLTALYDYIIFRLLQANLHQDIAAISEAETLLGDIASGWKDSLRIVSGGSEP</sequence>
<proteinExistence type="inferred from homology"/>
<dbReference type="Pfam" id="PF02561">
    <property type="entry name" value="FliS"/>
    <property type="match status" value="1"/>
</dbReference>
<evidence type="ECO:0000256" key="6">
    <source>
        <dbReference type="PIRNR" id="PIRNR039090"/>
    </source>
</evidence>
<evidence type="ECO:0000256" key="3">
    <source>
        <dbReference type="ARBA" id="ARBA00022490"/>
    </source>
</evidence>
<dbReference type="NCBIfam" id="TIGR00208">
    <property type="entry name" value="fliS"/>
    <property type="match status" value="1"/>
</dbReference>
<evidence type="ECO:0000256" key="2">
    <source>
        <dbReference type="ARBA" id="ARBA00008787"/>
    </source>
</evidence>
<evidence type="ECO:0000256" key="5">
    <source>
        <dbReference type="ARBA" id="ARBA00023186"/>
    </source>
</evidence>
<dbReference type="CDD" id="cd16098">
    <property type="entry name" value="FliS"/>
    <property type="match status" value="1"/>
</dbReference>
<evidence type="ECO:0000256" key="1">
    <source>
        <dbReference type="ARBA" id="ARBA00004514"/>
    </source>
</evidence>
<dbReference type="InterPro" id="IPR003713">
    <property type="entry name" value="FliS"/>
</dbReference>
<comment type="subcellular location">
    <subcellularLocation>
        <location evidence="1 6">Cytoplasm</location>
        <location evidence="1 6">Cytosol</location>
    </subcellularLocation>
</comment>
<accession>A0A095VB17</accession>
<evidence type="ECO:0000313" key="8">
    <source>
        <dbReference type="Proteomes" id="UP000029577"/>
    </source>
</evidence>
<comment type="caution">
    <text evidence="7">The sequence shown here is derived from an EMBL/GenBank/DDBJ whole genome shotgun (WGS) entry which is preliminary data.</text>
</comment>
<dbReference type="GO" id="GO:0044780">
    <property type="term" value="P:bacterial-type flagellum assembly"/>
    <property type="evidence" value="ECO:0007669"/>
    <property type="project" value="InterPro"/>
</dbReference>
<dbReference type="EMBL" id="JPKR02000003">
    <property type="protein sequence ID" value="KGD71905.2"/>
    <property type="molecule type" value="Genomic_DNA"/>
</dbReference>
<evidence type="ECO:0000313" key="7">
    <source>
        <dbReference type="EMBL" id="KGD71905.2"/>
    </source>
</evidence>
<gene>
    <name evidence="7" type="ORF">HA49_13840</name>
</gene>
<keyword evidence="5" id="KW-0143">Chaperone</keyword>
<dbReference type="eggNOG" id="COG1516">
    <property type="taxonomic scope" value="Bacteria"/>
</dbReference>
<dbReference type="PANTHER" id="PTHR34773">
    <property type="entry name" value="FLAGELLAR SECRETION CHAPERONE FLIS"/>
    <property type="match status" value="1"/>
</dbReference>
<keyword evidence="8" id="KW-1185">Reference proteome</keyword>
<dbReference type="GO" id="GO:0071973">
    <property type="term" value="P:bacterial-type flagellum-dependent cell motility"/>
    <property type="evidence" value="ECO:0007669"/>
    <property type="project" value="TreeGrafter"/>
</dbReference>
<comment type="similarity">
    <text evidence="2 6">Belongs to the FliS family.</text>
</comment>
<dbReference type="STRING" id="642227.HA49_13840"/>
<name>A0A095VB17_9GAMM</name>
<dbReference type="PIRSF" id="PIRSF039090">
    <property type="entry name" value="Flis"/>
    <property type="match status" value="1"/>
</dbReference>
<evidence type="ECO:0000256" key="4">
    <source>
        <dbReference type="ARBA" id="ARBA00022795"/>
    </source>
</evidence>
<organism evidence="7 8">
    <name type="scientific">Tatumella morbirosei</name>
    <dbReference type="NCBI Taxonomy" id="642227"/>
    <lineage>
        <taxon>Bacteria</taxon>
        <taxon>Pseudomonadati</taxon>
        <taxon>Pseudomonadota</taxon>
        <taxon>Gammaproteobacteria</taxon>
        <taxon>Enterobacterales</taxon>
        <taxon>Erwiniaceae</taxon>
        <taxon>Tatumella</taxon>
    </lineage>
</organism>
<dbReference type="GO" id="GO:0005829">
    <property type="term" value="C:cytosol"/>
    <property type="evidence" value="ECO:0007669"/>
    <property type="project" value="UniProtKB-SubCell"/>
</dbReference>
<dbReference type="Proteomes" id="UP000029577">
    <property type="component" value="Unassembled WGS sequence"/>
</dbReference>
<protein>
    <recommendedName>
        <fullName evidence="6">Flagellar secretion chaperone FliS</fullName>
    </recommendedName>
</protein>
<dbReference type="InterPro" id="IPR036584">
    <property type="entry name" value="FliS_sf"/>
</dbReference>
<dbReference type="Gene3D" id="1.20.120.340">
    <property type="entry name" value="Flagellar protein FliS"/>
    <property type="match status" value="1"/>
</dbReference>
<keyword evidence="3 6" id="KW-0963">Cytoplasm</keyword>
<dbReference type="AlphaFoldDB" id="A0A095VB17"/>
<keyword evidence="4 6" id="KW-1005">Bacterial flagellum biogenesis</keyword>
<dbReference type="PANTHER" id="PTHR34773:SF1">
    <property type="entry name" value="FLAGELLAR SECRETION CHAPERONE FLIS"/>
    <property type="match status" value="1"/>
</dbReference>